<dbReference type="PANTHER" id="PTHR22166:SF12">
    <property type="entry name" value="ENDOPLASMIC RETICULUM JUNCTION FORMATION PROTEIN LUNAPARK"/>
    <property type="match status" value="1"/>
</dbReference>
<comment type="caution">
    <text evidence="6">The sequence shown here is derived from an EMBL/GenBank/DDBJ whole genome shotgun (WGS) entry which is preliminary data.</text>
</comment>
<dbReference type="GO" id="GO:1903373">
    <property type="term" value="P:positive regulation of endoplasmic reticulum tubular network organization"/>
    <property type="evidence" value="ECO:0007669"/>
    <property type="project" value="UniProtKB-UniRule"/>
</dbReference>
<evidence type="ECO:0000259" key="5">
    <source>
        <dbReference type="Pfam" id="PF10058"/>
    </source>
</evidence>
<dbReference type="PANTHER" id="PTHR22166">
    <property type="entry name" value="ENDOPLASMIC RETICULUM JUNCTION FORMATION PROTEIN LUNAPARK"/>
    <property type="match status" value="1"/>
</dbReference>
<feature type="region of interest" description="Disordered" evidence="4">
    <location>
        <begin position="273"/>
        <end position="412"/>
    </location>
</feature>
<keyword evidence="2" id="KW-0479">Metal-binding</keyword>
<evidence type="ECO:0000256" key="4">
    <source>
        <dbReference type="SAM" id="MobiDB-lite"/>
    </source>
</evidence>
<keyword evidence="2" id="KW-0862">Zinc</keyword>
<name>A0A1D1UPZ1_RAMVA</name>
<keyword evidence="2" id="KW-0863">Zinc-finger</keyword>
<keyword evidence="2" id="KW-0256">Endoplasmic reticulum</keyword>
<comment type="domain">
    <text evidence="2">The C4-type zinc finger motif is necessary both for its ER three-way tubular junction localization and formation.</text>
</comment>
<dbReference type="GO" id="GO:0071788">
    <property type="term" value="P:endoplasmic reticulum tubular network maintenance"/>
    <property type="evidence" value="ECO:0007669"/>
    <property type="project" value="UniProtKB-UniRule"/>
</dbReference>
<dbReference type="AlphaFoldDB" id="A0A1D1UPZ1"/>
<dbReference type="InterPro" id="IPR040115">
    <property type="entry name" value="Lnp"/>
</dbReference>
<feature type="transmembrane region" description="Helical" evidence="2">
    <location>
        <begin position="79"/>
        <end position="100"/>
    </location>
</feature>
<organism evidence="6 7">
    <name type="scientific">Ramazzottius varieornatus</name>
    <name type="common">Water bear</name>
    <name type="synonym">Tardigrade</name>
    <dbReference type="NCBI Taxonomy" id="947166"/>
    <lineage>
        <taxon>Eukaryota</taxon>
        <taxon>Metazoa</taxon>
        <taxon>Ecdysozoa</taxon>
        <taxon>Tardigrada</taxon>
        <taxon>Eutardigrada</taxon>
        <taxon>Parachela</taxon>
        <taxon>Hypsibioidea</taxon>
        <taxon>Ramazzottiidae</taxon>
        <taxon>Ramazzottius</taxon>
    </lineage>
</organism>
<comment type="subcellular location">
    <subcellularLocation>
        <location evidence="2">Endoplasmic reticulum membrane</location>
        <topology evidence="2">Multi-pass membrane protein</topology>
    </subcellularLocation>
</comment>
<evidence type="ECO:0000256" key="2">
    <source>
        <dbReference type="RuleBase" id="RU367073"/>
    </source>
</evidence>
<dbReference type="InterPro" id="IPR019273">
    <property type="entry name" value="Lunapark_Znf"/>
</dbReference>
<feature type="compositionally biased region" description="Low complexity" evidence="4">
    <location>
        <begin position="291"/>
        <end position="302"/>
    </location>
</feature>
<gene>
    <name evidence="6" type="primary">RvY_03986-1</name>
    <name evidence="6" type="synonym">RvY_03986.1</name>
    <name evidence="6" type="ORF">RvY_03986</name>
</gene>
<feature type="compositionally biased region" description="Acidic residues" evidence="4">
    <location>
        <begin position="382"/>
        <end position="392"/>
    </location>
</feature>
<keyword evidence="2" id="KW-0472">Membrane</keyword>
<feature type="compositionally biased region" description="Polar residues" evidence="4">
    <location>
        <begin position="281"/>
        <end position="290"/>
    </location>
</feature>
<sequence length="412" mass="45459">MGAILSRKKKEDETTVQKLEKIEGQIKSLEEHIQADRQREKKIWASFLFTTGFLYVSVAGILHLFVLKRETYLDYAKLGALWIFPVVLIYSLQRWIPWYFNRGIQERREKLRRLREEKKRLLDDVREKEPYNKAKTILEKYEGPQASLAKPTAAPRNTSAHPRASLPASSITVQPSYQKFPVYNPQPTGLMAQTSPSFIGIMHQRPPQPQFPMGRPPQMRERGTIDRVLDFIVKDGPENRMALICRLCGAHNGLCLLDEYDFTGFRCFECGGVNQPRKSRPASSNATVGRSPSLISNSSIASGTVAGGPRPPNQGTIPGSGSGSGSSSGSGSTSSHSEEEESQKVERHTATVKAPITVQAEEANASSTAQVVVSRRLQEGDTGSESDDEAEDPALMQDNKEGVSPDSSATSP</sequence>
<evidence type="ECO:0000313" key="6">
    <source>
        <dbReference type="EMBL" id="GAU91796.1"/>
    </source>
</evidence>
<keyword evidence="3" id="KW-0175">Coiled coil</keyword>
<dbReference type="EMBL" id="BDGG01000002">
    <property type="protein sequence ID" value="GAU91796.1"/>
    <property type="molecule type" value="Genomic_DNA"/>
</dbReference>
<keyword evidence="7" id="KW-1185">Reference proteome</keyword>
<feature type="transmembrane region" description="Helical" evidence="2">
    <location>
        <begin position="43"/>
        <end position="67"/>
    </location>
</feature>
<feature type="compositionally biased region" description="Gly residues" evidence="4">
    <location>
        <begin position="318"/>
        <end position="328"/>
    </location>
</feature>
<evidence type="ECO:0000256" key="3">
    <source>
        <dbReference type="SAM" id="Coils"/>
    </source>
</evidence>
<feature type="region of interest" description="Disordered" evidence="4">
    <location>
        <begin position="146"/>
        <end position="168"/>
    </location>
</feature>
<proteinExistence type="inferred from homology"/>
<dbReference type="GO" id="GO:0008270">
    <property type="term" value="F:zinc ion binding"/>
    <property type="evidence" value="ECO:0007669"/>
    <property type="project" value="UniProtKB-KW"/>
</dbReference>
<dbReference type="OrthoDB" id="1725934at2759"/>
<dbReference type="STRING" id="947166.A0A1D1UPZ1"/>
<comment type="similarity">
    <text evidence="1 2">Belongs to the lunapark family.</text>
</comment>
<comment type="function">
    <text evidence="2">Plays a role in determining ER morphology.</text>
</comment>
<protein>
    <recommendedName>
        <fullName evidence="2">Endoplasmic reticulum junction formation protein lunapark</fullName>
    </recommendedName>
</protein>
<feature type="domain" description="Lunapark zinc ribbon" evidence="5">
    <location>
        <begin position="225"/>
        <end position="274"/>
    </location>
</feature>
<accession>A0A1D1UPZ1</accession>
<feature type="coiled-coil region" evidence="3">
    <location>
        <begin position="101"/>
        <end position="128"/>
    </location>
</feature>
<keyword evidence="2" id="KW-1133">Transmembrane helix</keyword>
<evidence type="ECO:0000256" key="1">
    <source>
        <dbReference type="ARBA" id="ARBA00009940"/>
    </source>
</evidence>
<keyword evidence="2" id="KW-0812">Transmembrane</keyword>
<evidence type="ECO:0000313" key="7">
    <source>
        <dbReference type="Proteomes" id="UP000186922"/>
    </source>
</evidence>
<dbReference type="Pfam" id="PF10058">
    <property type="entry name" value="Zn_ribbon_10"/>
    <property type="match status" value="1"/>
</dbReference>
<reference evidence="6 7" key="1">
    <citation type="journal article" date="2016" name="Nat. Commun.">
        <title>Extremotolerant tardigrade genome and improved radiotolerance of human cultured cells by tardigrade-unique protein.</title>
        <authorList>
            <person name="Hashimoto T."/>
            <person name="Horikawa D.D."/>
            <person name="Saito Y."/>
            <person name="Kuwahara H."/>
            <person name="Kozuka-Hata H."/>
            <person name="Shin-I T."/>
            <person name="Minakuchi Y."/>
            <person name="Ohishi K."/>
            <person name="Motoyama A."/>
            <person name="Aizu T."/>
            <person name="Enomoto A."/>
            <person name="Kondo K."/>
            <person name="Tanaka S."/>
            <person name="Hara Y."/>
            <person name="Koshikawa S."/>
            <person name="Sagara H."/>
            <person name="Miura T."/>
            <person name="Yokobori S."/>
            <person name="Miyagawa K."/>
            <person name="Suzuki Y."/>
            <person name="Kubo T."/>
            <person name="Oyama M."/>
            <person name="Kohara Y."/>
            <person name="Fujiyama A."/>
            <person name="Arakawa K."/>
            <person name="Katayama T."/>
            <person name="Toyoda A."/>
            <person name="Kunieda T."/>
        </authorList>
    </citation>
    <scope>NUCLEOTIDE SEQUENCE [LARGE SCALE GENOMIC DNA]</scope>
    <source>
        <strain evidence="6 7">YOKOZUNA-1</strain>
    </source>
</reference>
<dbReference type="Proteomes" id="UP000186922">
    <property type="component" value="Unassembled WGS sequence"/>
</dbReference>
<dbReference type="GO" id="GO:0098826">
    <property type="term" value="C:endoplasmic reticulum tubular network membrane"/>
    <property type="evidence" value="ECO:0007669"/>
    <property type="project" value="UniProtKB-UniRule"/>
</dbReference>